<keyword evidence="3" id="KW-1185">Reference proteome</keyword>
<dbReference type="VEuPathDB" id="VectorBase:HLOH_058426"/>
<dbReference type="EMBL" id="JABSTR010000008">
    <property type="protein sequence ID" value="KAH9378137.1"/>
    <property type="molecule type" value="Genomic_DNA"/>
</dbReference>
<reference evidence="2 3" key="1">
    <citation type="journal article" date="2020" name="Cell">
        <title>Large-Scale Comparative Analyses of Tick Genomes Elucidate Their Genetic Diversity and Vector Capacities.</title>
        <authorList>
            <consortium name="Tick Genome and Microbiome Consortium (TIGMIC)"/>
            <person name="Jia N."/>
            <person name="Wang J."/>
            <person name="Shi W."/>
            <person name="Du L."/>
            <person name="Sun Y."/>
            <person name="Zhan W."/>
            <person name="Jiang J.F."/>
            <person name="Wang Q."/>
            <person name="Zhang B."/>
            <person name="Ji P."/>
            <person name="Bell-Sakyi L."/>
            <person name="Cui X.M."/>
            <person name="Yuan T.T."/>
            <person name="Jiang B.G."/>
            <person name="Yang W.F."/>
            <person name="Lam T.T."/>
            <person name="Chang Q.C."/>
            <person name="Ding S.J."/>
            <person name="Wang X.J."/>
            <person name="Zhu J.G."/>
            <person name="Ruan X.D."/>
            <person name="Zhao L."/>
            <person name="Wei J.T."/>
            <person name="Ye R.Z."/>
            <person name="Que T.C."/>
            <person name="Du C.H."/>
            <person name="Zhou Y.H."/>
            <person name="Cheng J.X."/>
            <person name="Dai P.F."/>
            <person name="Guo W.B."/>
            <person name="Han X.H."/>
            <person name="Huang E.J."/>
            <person name="Li L.F."/>
            <person name="Wei W."/>
            <person name="Gao Y.C."/>
            <person name="Liu J.Z."/>
            <person name="Shao H.Z."/>
            <person name="Wang X."/>
            <person name="Wang C.C."/>
            <person name="Yang T.C."/>
            <person name="Huo Q.B."/>
            <person name="Li W."/>
            <person name="Chen H.Y."/>
            <person name="Chen S.E."/>
            <person name="Zhou L.G."/>
            <person name="Ni X.B."/>
            <person name="Tian J.H."/>
            <person name="Sheng Y."/>
            <person name="Liu T."/>
            <person name="Pan Y.S."/>
            <person name="Xia L.Y."/>
            <person name="Li J."/>
            <person name="Zhao F."/>
            <person name="Cao W.C."/>
        </authorList>
    </citation>
    <scope>NUCLEOTIDE SEQUENCE [LARGE SCALE GENOMIC DNA]</scope>
    <source>
        <strain evidence="2">HaeL-2018</strain>
    </source>
</reference>
<feature type="region of interest" description="Disordered" evidence="1">
    <location>
        <begin position="195"/>
        <end position="224"/>
    </location>
</feature>
<sequence length="224" mass="24897">MEPLDGQAREEPPNGPMWSPGRNPLGDSLRPAKSGTPLGDPTRSPKRNPHLVTRLEATLRPSLSPYASGHTKASTLTGAKTHSAGVSLCCRIITQRPWGALLYKHEEECVNTIIRRSYKRALCLPPNTSTSLLLELGIHNTSSELVEGHLLQQYQRLSLTKASPYPDIFKNAFKSDRYSVTCIRTTVDDARLARRPSHGSTVKMLMPSSQTRRHTPPTQRSPWQ</sequence>
<proteinExistence type="predicted"/>
<feature type="region of interest" description="Disordered" evidence="1">
    <location>
        <begin position="1"/>
        <end position="50"/>
    </location>
</feature>
<evidence type="ECO:0000256" key="1">
    <source>
        <dbReference type="SAM" id="MobiDB-lite"/>
    </source>
</evidence>
<protein>
    <submittedName>
        <fullName evidence="2">Uncharacterized protein</fullName>
    </submittedName>
</protein>
<dbReference type="AlphaFoldDB" id="A0A9J6GTF4"/>
<dbReference type="Proteomes" id="UP000821853">
    <property type="component" value="Unassembled WGS sequence"/>
</dbReference>
<evidence type="ECO:0000313" key="3">
    <source>
        <dbReference type="Proteomes" id="UP000821853"/>
    </source>
</evidence>
<evidence type="ECO:0000313" key="2">
    <source>
        <dbReference type="EMBL" id="KAH9378137.1"/>
    </source>
</evidence>
<name>A0A9J6GTF4_HAELO</name>
<organism evidence="2 3">
    <name type="scientific">Haemaphysalis longicornis</name>
    <name type="common">Bush tick</name>
    <dbReference type="NCBI Taxonomy" id="44386"/>
    <lineage>
        <taxon>Eukaryota</taxon>
        <taxon>Metazoa</taxon>
        <taxon>Ecdysozoa</taxon>
        <taxon>Arthropoda</taxon>
        <taxon>Chelicerata</taxon>
        <taxon>Arachnida</taxon>
        <taxon>Acari</taxon>
        <taxon>Parasitiformes</taxon>
        <taxon>Ixodida</taxon>
        <taxon>Ixodoidea</taxon>
        <taxon>Ixodidae</taxon>
        <taxon>Haemaphysalinae</taxon>
        <taxon>Haemaphysalis</taxon>
    </lineage>
</organism>
<gene>
    <name evidence="2" type="ORF">HPB48_002349</name>
</gene>
<accession>A0A9J6GTF4</accession>
<comment type="caution">
    <text evidence="2">The sequence shown here is derived from an EMBL/GenBank/DDBJ whole genome shotgun (WGS) entry which is preliminary data.</text>
</comment>